<dbReference type="EMBL" id="QBIU01000001">
    <property type="protein sequence ID" value="MWV69042.1"/>
    <property type="molecule type" value="Genomic_DNA"/>
</dbReference>
<reference evidence="1 4" key="4">
    <citation type="submission" date="2019-12" db="EMBL/GenBank/DDBJ databases">
        <title>Multi-Generational Helicobacter saguini Isolates.</title>
        <authorList>
            <person name="Mannion A."/>
            <person name="Shen Z."/>
            <person name="Fox J.G."/>
        </authorList>
    </citation>
    <scope>NUCLEOTIDE SEQUENCE [LARGE SCALE GENOMIC DNA]</scope>
    <source>
        <strain evidence="1">16-048</strain>
        <strain evidence="4">16-048 (F4)</strain>
    </source>
</reference>
<reference evidence="2" key="3">
    <citation type="submission" date="2018-04" db="EMBL/GenBank/DDBJ databases">
        <authorList>
            <person name="Sheh A."/>
            <person name="Shen Z."/>
            <person name="Mannion A.J."/>
            <person name="Fox J.G."/>
        </authorList>
    </citation>
    <scope>NUCLEOTIDE SEQUENCE</scope>
    <source>
        <strain evidence="2">MIT 97-6194</strain>
    </source>
</reference>
<dbReference type="EMBL" id="JRMP02000011">
    <property type="protein sequence ID" value="TLD94033.1"/>
    <property type="molecule type" value="Genomic_DNA"/>
</dbReference>
<protein>
    <submittedName>
        <fullName evidence="2">Alpha-2,3 sialyltransferase</fullName>
    </submittedName>
</protein>
<proteinExistence type="predicted"/>
<name>A0A347VS64_9HELI</name>
<keyword evidence="3" id="KW-1185">Reference proteome</keyword>
<gene>
    <name evidence="1" type="ORF">DCO61_03135</name>
    <name evidence="2" type="ORF">LS64_007730</name>
</gene>
<dbReference type="Proteomes" id="UP000477070">
    <property type="component" value="Unassembled WGS sequence"/>
</dbReference>
<keyword evidence="2" id="KW-0328">Glycosyltransferase</keyword>
<reference evidence="2 3" key="1">
    <citation type="journal article" date="2014" name="Genome Announc.">
        <title>Draft genome sequences of eight enterohepatic helicobacter species isolated from both laboratory and wild rodents.</title>
        <authorList>
            <person name="Sheh A."/>
            <person name="Shen Z."/>
            <person name="Fox J.G."/>
        </authorList>
    </citation>
    <scope>NUCLEOTIDE SEQUENCE [LARGE SCALE GENOMIC DNA]</scope>
    <source>
        <strain evidence="2 3">MIT 97-6194</strain>
    </source>
</reference>
<organism evidence="2 3">
    <name type="scientific">Helicobacter saguini</name>
    <dbReference type="NCBI Taxonomy" id="1548018"/>
    <lineage>
        <taxon>Bacteria</taxon>
        <taxon>Pseudomonadati</taxon>
        <taxon>Campylobacterota</taxon>
        <taxon>Epsilonproteobacteria</taxon>
        <taxon>Campylobacterales</taxon>
        <taxon>Helicobacteraceae</taxon>
        <taxon>Helicobacter</taxon>
    </lineage>
</organism>
<sequence>MQDKVAIVAGNAPSLKEIDYKRMPENYDVFRCSQFYFEDKYYLGKTLKAINSIPYTICEQYYTANILLQNNEYEWEEMICVGLSPSEYFDNIETFRSIYPSVTIGYEILSKLRRFYNFCNFNNLYFGNRPTSGIDFCAIAISRGYKEIYIAGIDFYKLGVHSYAFPIQDKNLMQISPNIQDTKCHTKNFDLQALLFLMDNYDVKFYSLCPNSPISEYIPLAPIVDSKFILESKPQNYTKNIILPPKEFYNTYFFGKKGLENQKKKQYKSTLKNNLYYRIFKDLFTLPKDIRRYIKAKK</sequence>
<dbReference type="STRING" id="1548018.LS64_07680"/>
<dbReference type="AlphaFoldDB" id="A0A347VS64"/>
<comment type="caution">
    <text evidence="2">The sequence shown here is derived from an EMBL/GenBank/DDBJ whole genome shotgun (WGS) entry which is preliminary data.</text>
</comment>
<dbReference type="GO" id="GO:0016757">
    <property type="term" value="F:glycosyltransferase activity"/>
    <property type="evidence" value="ECO:0007669"/>
    <property type="project" value="UniProtKB-KW"/>
</dbReference>
<evidence type="ECO:0000313" key="3">
    <source>
        <dbReference type="Proteomes" id="UP000029714"/>
    </source>
</evidence>
<dbReference type="Proteomes" id="UP000029714">
    <property type="component" value="Unassembled WGS sequence"/>
</dbReference>
<evidence type="ECO:0000313" key="4">
    <source>
        <dbReference type="Proteomes" id="UP000477070"/>
    </source>
</evidence>
<dbReference type="InterPro" id="IPR009251">
    <property type="entry name" value="A-2_3-sialyltransferase"/>
</dbReference>
<dbReference type="Pfam" id="PF06002">
    <property type="entry name" value="CST-I"/>
    <property type="match status" value="1"/>
</dbReference>
<dbReference type="Gene3D" id="3.90.1480.10">
    <property type="entry name" value="Alpha-2,3-sialyltransferase"/>
    <property type="match status" value="1"/>
</dbReference>
<dbReference type="InterPro" id="IPR036715">
    <property type="entry name" value="A-2_3-sialylTrfase_sf"/>
</dbReference>
<reference evidence="2 3" key="2">
    <citation type="journal article" date="2016" name="Infect. Immun.">
        <title>Helicobacter saguini, a Novel Helicobacter Isolated from Cotton-Top Tamarins with Ulcerative Colitis, Has Proinflammatory Properties and Induces Typhlocolitis and Dysplasia in Gnotobiotic IL-10-/- Mice.</title>
        <authorList>
            <person name="Shen Z."/>
            <person name="Mannion A."/>
            <person name="Whary M.T."/>
            <person name="Muthupalani S."/>
            <person name="Sheh A."/>
            <person name="Feng Y."/>
            <person name="Gong G."/>
            <person name="Vandamme P."/>
            <person name="Holcombe H.R."/>
            <person name="Paster B.J."/>
            <person name="Fox J.G."/>
        </authorList>
    </citation>
    <scope>NUCLEOTIDE SEQUENCE [LARGE SCALE GENOMIC DNA]</scope>
    <source>
        <strain evidence="2 3">MIT 97-6194</strain>
    </source>
</reference>
<evidence type="ECO:0000313" key="1">
    <source>
        <dbReference type="EMBL" id="MWV69042.1"/>
    </source>
</evidence>
<keyword evidence="2" id="KW-0808">Transferase</keyword>
<evidence type="ECO:0000313" key="2">
    <source>
        <dbReference type="EMBL" id="TLD94033.1"/>
    </source>
</evidence>
<dbReference type="SUPFAM" id="SSF102414">
    <property type="entry name" value="Alpha-2,3/8-sialyltransferase CstII"/>
    <property type="match status" value="1"/>
</dbReference>
<accession>A0A347VS64</accession>
<dbReference type="OrthoDB" id="5318543at2"/>
<dbReference type="RefSeq" id="WP_034572005.1">
    <property type="nucleotide sequence ID" value="NZ_JRMP02000011.1"/>
</dbReference>